<gene>
    <name evidence="1" type="ORF">SDC9_174046</name>
</gene>
<dbReference type="EMBL" id="VSSQ01076209">
    <property type="protein sequence ID" value="MPN26621.1"/>
    <property type="molecule type" value="Genomic_DNA"/>
</dbReference>
<accession>A0A645GI20</accession>
<name>A0A645GI20_9ZZZZ</name>
<dbReference type="AlphaFoldDB" id="A0A645GI20"/>
<protein>
    <submittedName>
        <fullName evidence="1">Uncharacterized protein</fullName>
    </submittedName>
</protein>
<organism evidence="1">
    <name type="scientific">bioreactor metagenome</name>
    <dbReference type="NCBI Taxonomy" id="1076179"/>
    <lineage>
        <taxon>unclassified sequences</taxon>
        <taxon>metagenomes</taxon>
        <taxon>ecological metagenomes</taxon>
    </lineage>
</organism>
<comment type="caution">
    <text evidence="1">The sequence shown here is derived from an EMBL/GenBank/DDBJ whole genome shotgun (WGS) entry which is preliminary data.</text>
</comment>
<evidence type="ECO:0000313" key="1">
    <source>
        <dbReference type="EMBL" id="MPN26621.1"/>
    </source>
</evidence>
<proteinExistence type="predicted"/>
<reference evidence="1" key="1">
    <citation type="submission" date="2019-08" db="EMBL/GenBank/DDBJ databases">
        <authorList>
            <person name="Kucharzyk K."/>
            <person name="Murdoch R.W."/>
            <person name="Higgins S."/>
            <person name="Loffler F."/>
        </authorList>
    </citation>
    <scope>NUCLEOTIDE SEQUENCE</scope>
</reference>
<sequence length="69" mass="8102">MTREEIRENREGEGLFIEAHDLLSGAIDLIHQYAENSNSKDDGTNMYKVYVILKESLKRFDEYDEKIYG</sequence>